<comment type="caution">
    <text evidence="1">The sequence shown here is derived from an EMBL/GenBank/DDBJ whole genome shotgun (WGS) entry which is preliminary data.</text>
</comment>
<organism evidence="1 2">
    <name type="scientific">Araneus ventricosus</name>
    <name type="common">Orbweaver spider</name>
    <name type="synonym">Epeira ventricosa</name>
    <dbReference type="NCBI Taxonomy" id="182803"/>
    <lineage>
        <taxon>Eukaryota</taxon>
        <taxon>Metazoa</taxon>
        <taxon>Ecdysozoa</taxon>
        <taxon>Arthropoda</taxon>
        <taxon>Chelicerata</taxon>
        <taxon>Arachnida</taxon>
        <taxon>Araneae</taxon>
        <taxon>Araneomorphae</taxon>
        <taxon>Entelegynae</taxon>
        <taxon>Araneoidea</taxon>
        <taxon>Araneidae</taxon>
        <taxon>Araneus</taxon>
    </lineage>
</organism>
<dbReference type="AlphaFoldDB" id="A0A4Y2RAC4"/>
<sequence>LYQRNVLKQHEGCFGTGPVNLKSAQLTRTTPELAPPPLQTSAPHQLLPRPFLWTLNPMGESMDVGTTPAGERLAPTYDLTCNRPNTRRIFSGIGFRTWSHPAPKPRPYY</sequence>
<name>A0A4Y2RAC4_ARAVE</name>
<feature type="non-terminal residue" evidence="1">
    <location>
        <position position="1"/>
    </location>
</feature>
<evidence type="ECO:0000313" key="1">
    <source>
        <dbReference type="EMBL" id="GBN72698.1"/>
    </source>
</evidence>
<protein>
    <submittedName>
        <fullName evidence="1">Uncharacterized protein</fullName>
    </submittedName>
</protein>
<proteinExistence type="predicted"/>
<reference evidence="1 2" key="1">
    <citation type="journal article" date="2019" name="Sci. Rep.">
        <title>Orb-weaving spider Araneus ventricosus genome elucidates the spidroin gene catalogue.</title>
        <authorList>
            <person name="Kono N."/>
            <person name="Nakamura H."/>
            <person name="Ohtoshi R."/>
            <person name="Moran D.A.P."/>
            <person name="Shinohara A."/>
            <person name="Yoshida Y."/>
            <person name="Fujiwara M."/>
            <person name="Mori M."/>
            <person name="Tomita M."/>
            <person name="Arakawa K."/>
        </authorList>
    </citation>
    <scope>NUCLEOTIDE SEQUENCE [LARGE SCALE GENOMIC DNA]</scope>
</reference>
<accession>A0A4Y2RAC4</accession>
<gene>
    <name evidence="1" type="ORF">AVEN_122007_1</name>
</gene>
<keyword evidence="2" id="KW-1185">Reference proteome</keyword>
<dbReference type="EMBL" id="BGPR01016360">
    <property type="protein sequence ID" value="GBN72698.1"/>
    <property type="molecule type" value="Genomic_DNA"/>
</dbReference>
<evidence type="ECO:0000313" key="2">
    <source>
        <dbReference type="Proteomes" id="UP000499080"/>
    </source>
</evidence>
<dbReference type="Proteomes" id="UP000499080">
    <property type="component" value="Unassembled WGS sequence"/>
</dbReference>